<dbReference type="EMBL" id="MWPS01000003">
    <property type="protein sequence ID" value="OPG17466.1"/>
    <property type="molecule type" value="Genomic_DNA"/>
</dbReference>
<evidence type="ECO:0000256" key="7">
    <source>
        <dbReference type="SAM" id="Phobius"/>
    </source>
</evidence>
<dbReference type="AlphaFoldDB" id="A0A1V4EX03"/>
<dbReference type="NCBIfam" id="NF037981">
    <property type="entry name" value="NCS2_1"/>
    <property type="match status" value="1"/>
</dbReference>
<keyword evidence="4 7" id="KW-0812">Transmembrane</keyword>
<evidence type="ECO:0000256" key="1">
    <source>
        <dbReference type="ARBA" id="ARBA00004141"/>
    </source>
</evidence>
<feature type="transmembrane region" description="Helical" evidence="7">
    <location>
        <begin position="27"/>
        <end position="50"/>
    </location>
</feature>
<feature type="transmembrane region" description="Helical" evidence="7">
    <location>
        <begin position="141"/>
        <end position="163"/>
    </location>
</feature>
<dbReference type="NCBIfam" id="NF008502">
    <property type="entry name" value="PRK11412.1"/>
    <property type="match status" value="1"/>
</dbReference>
<dbReference type="Pfam" id="PF00860">
    <property type="entry name" value="Xan_ur_permease"/>
    <property type="match status" value="1"/>
</dbReference>
<feature type="transmembrane region" description="Helical" evidence="7">
    <location>
        <begin position="201"/>
        <end position="220"/>
    </location>
</feature>
<evidence type="ECO:0000313" key="9">
    <source>
        <dbReference type="Proteomes" id="UP000190229"/>
    </source>
</evidence>
<keyword evidence="5 7" id="KW-1133">Transmembrane helix</keyword>
<dbReference type="PANTHER" id="PTHR42810">
    <property type="entry name" value="PURINE PERMEASE C1399.01C-RELATED"/>
    <property type="match status" value="1"/>
</dbReference>
<feature type="transmembrane region" description="Helical" evidence="7">
    <location>
        <begin position="354"/>
        <end position="372"/>
    </location>
</feature>
<evidence type="ECO:0000256" key="4">
    <source>
        <dbReference type="ARBA" id="ARBA00022692"/>
    </source>
</evidence>
<name>A0A1V4EX03_9BACL</name>
<keyword evidence="6 7" id="KW-0472">Membrane</keyword>
<feature type="transmembrane region" description="Helical" evidence="7">
    <location>
        <begin position="285"/>
        <end position="307"/>
    </location>
</feature>
<feature type="transmembrane region" description="Helical" evidence="7">
    <location>
        <begin position="62"/>
        <end position="82"/>
    </location>
</feature>
<feature type="transmembrane region" description="Helical" evidence="7">
    <location>
        <begin position="88"/>
        <end position="105"/>
    </location>
</feature>
<proteinExistence type="inferred from homology"/>
<evidence type="ECO:0008006" key="10">
    <source>
        <dbReference type="Google" id="ProtNLM"/>
    </source>
</evidence>
<reference evidence="8 9" key="1">
    <citation type="submission" date="2017-02" db="EMBL/GenBank/DDBJ databases">
        <title>Draft genome of Acidibacillus ferrooxidans Huett2.</title>
        <authorList>
            <person name="Schopf S."/>
        </authorList>
    </citation>
    <scope>NUCLEOTIDE SEQUENCE [LARGE SCALE GENOMIC DNA]</scope>
    <source>
        <strain evidence="8 9">Huett2</strain>
    </source>
</reference>
<dbReference type="PANTHER" id="PTHR42810:SF6">
    <property type="entry name" value="PURINE PERMEASE YBBY-RELATED"/>
    <property type="match status" value="1"/>
</dbReference>
<evidence type="ECO:0000313" key="8">
    <source>
        <dbReference type="EMBL" id="OPG17466.1"/>
    </source>
</evidence>
<gene>
    <name evidence="8" type="ORF">B2M26_01685</name>
</gene>
<comment type="similarity">
    <text evidence="2">Belongs to the nucleobase:cation symporter-2 (NCS2) (TC 2.A.40) family.</text>
</comment>
<dbReference type="InterPro" id="IPR006043">
    <property type="entry name" value="NCS2"/>
</dbReference>
<feature type="transmembrane region" description="Helical" evidence="7">
    <location>
        <begin position="384"/>
        <end position="406"/>
    </location>
</feature>
<evidence type="ECO:0000256" key="2">
    <source>
        <dbReference type="ARBA" id="ARBA00008821"/>
    </source>
</evidence>
<dbReference type="GO" id="GO:0005886">
    <property type="term" value="C:plasma membrane"/>
    <property type="evidence" value="ECO:0007669"/>
    <property type="project" value="TreeGrafter"/>
</dbReference>
<keyword evidence="3" id="KW-0813">Transport</keyword>
<evidence type="ECO:0000256" key="5">
    <source>
        <dbReference type="ARBA" id="ARBA00022989"/>
    </source>
</evidence>
<sequence length="445" mass="47580">MLARERWTTVAQSTHPPSLGRDAVAGIQWLLFMFANTVVIPVSVGAALHLSPVAVSGFMQRSFLFTGLACLLQLLFGHRLPLMEGQSGVWWGVILTVLTGAAEAGQPLSQAGGSLEMGILASGILIMIFGVMGLGRFLRKYFTPMAMSVFLILLAVQLISIFFQGMVGLTHARHIDVKTTVLSIALIILVVTLSLRGARLLSNFAILIGIASGWAVYRIAIHPSAPLHAAPFASLFTPFAWGSPSFHAGILITALITGLINTTNTVTTIENAQFLFHQKSTNRDYVRSFLVTGFNTVLSGLIGLVPYAPYTSSLGFLRSTQIFARRPFAIGAILFMLLGLIPLAGSFLSTLPVSVGDAVLLVAYLQLFGSALQVIEGVTFNHKTIYRIALPTLVGIAIYVTPASAFLTIPSAVRSFVSSGLLVGVAVSVILENTIKWNRAEIPSA</sequence>
<evidence type="ECO:0000256" key="6">
    <source>
        <dbReference type="ARBA" id="ARBA00023136"/>
    </source>
</evidence>
<feature type="transmembrane region" description="Helical" evidence="7">
    <location>
        <begin position="412"/>
        <end position="431"/>
    </location>
</feature>
<feature type="transmembrane region" description="Helical" evidence="7">
    <location>
        <begin position="175"/>
        <end position="195"/>
    </location>
</feature>
<comment type="subcellular location">
    <subcellularLocation>
        <location evidence="1">Membrane</location>
        <topology evidence="1">Multi-pass membrane protein</topology>
    </subcellularLocation>
</comment>
<comment type="caution">
    <text evidence="8">The sequence shown here is derived from an EMBL/GenBank/DDBJ whole genome shotgun (WGS) entry which is preliminary data.</text>
</comment>
<keyword evidence="9" id="KW-1185">Reference proteome</keyword>
<feature type="transmembrane region" description="Helical" evidence="7">
    <location>
        <begin position="117"/>
        <end position="135"/>
    </location>
</feature>
<evidence type="ECO:0000256" key="3">
    <source>
        <dbReference type="ARBA" id="ARBA00022448"/>
    </source>
</evidence>
<feature type="transmembrane region" description="Helical" evidence="7">
    <location>
        <begin position="328"/>
        <end position="348"/>
    </location>
</feature>
<protein>
    <recommendedName>
        <fullName evidence="10">Uracil/xanthine transporter</fullName>
    </recommendedName>
</protein>
<dbReference type="Proteomes" id="UP000190229">
    <property type="component" value="Unassembled WGS sequence"/>
</dbReference>
<accession>A0A1V4EX03</accession>
<feature type="transmembrane region" description="Helical" evidence="7">
    <location>
        <begin position="232"/>
        <end position="256"/>
    </location>
</feature>
<dbReference type="GO" id="GO:0042907">
    <property type="term" value="F:xanthine transmembrane transporter activity"/>
    <property type="evidence" value="ECO:0007669"/>
    <property type="project" value="TreeGrafter"/>
</dbReference>
<organism evidence="8 9">
    <name type="scientific">Ferroacidibacillus organovorans</name>
    <dbReference type="NCBI Taxonomy" id="1765683"/>
    <lineage>
        <taxon>Bacteria</taxon>
        <taxon>Bacillati</taxon>
        <taxon>Bacillota</taxon>
        <taxon>Bacilli</taxon>
        <taxon>Bacillales</taxon>
        <taxon>Alicyclobacillaceae</taxon>
        <taxon>Ferroacidibacillus</taxon>
    </lineage>
</organism>